<dbReference type="InterPro" id="IPR013658">
    <property type="entry name" value="SGL"/>
</dbReference>
<reference evidence="2" key="1">
    <citation type="submission" date="2023-08" db="EMBL/GenBank/DDBJ databases">
        <title>Black Yeasts Isolated from many extreme environments.</title>
        <authorList>
            <person name="Coleine C."/>
            <person name="Stajich J.E."/>
            <person name="Selbmann L."/>
        </authorList>
    </citation>
    <scope>NUCLEOTIDE SEQUENCE</scope>
    <source>
        <strain evidence="2">CCFEE 5810</strain>
    </source>
</reference>
<sequence>MFRYTPVIFFPLLATALNFIATLDLSLTFSLPLEFQQNASTSFLATNTSSPHETQQFAKAAHHGGIAFGQEFIDLFPANAWLQLVAEKKQPFAVEIGAWDCHRDQVWLTGPTINGTNYLEMLDLNSSIVSQPKTSIPVPNPNGGFYSDGIVYVASDGDYNIPPAIYSVNTTTLETKIVVNSYFGLRLNGPNDIAVVSKGDNKYLFFTDDPLSALYNNGQLPTLPDAVWRFDFNTKSLLPVIDRADISVANGIRANREGTKLYVTDTPDPLTTGANGTASSAIYVFDLDIDAQPSNRRLFGFAERGISDGIHIDDAGRVWTGEADGIFVRSAQGRILGFINAQAVLSEEEMAQGYMLENFALAGNKLVVFAVDKIWVVELAESVVAC</sequence>
<dbReference type="AlphaFoldDB" id="A0AAN8A2K3"/>
<dbReference type="InterPro" id="IPR052988">
    <property type="entry name" value="Oryzine_lactonohydrolase"/>
</dbReference>
<dbReference type="Proteomes" id="UP001310594">
    <property type="component" value="Unassembled WGS sequence"/>
</dbReference>
<evidence type="ECO:0000313" key="2">
    <source>
        <dbReference type="EMBL" id="KAK5698802.1"/>
    </source>
</evidence>
<gene>
    <name evidence="2" type="ORF">LTR97_006450</name>
</gene>
<evidence type="ECO:0000259" key="1">
    <source>
        <dbReference type="Pfam" id="PF08450"/>
    </source>
</evidence>
<proteinExistence type="predicted"/>
<dbReference type="InterPro" id="IPR011042">
    <property type="entry name" value="6-blade_b-propeller_TolB-like"/>
</dbReference>
<evidence type="ECO:0000313" key="3">
    <source>
        <dbReference type="Proteomes" id="UP001310594"/>
    </source>
</evidence>
<comment type="caution">
    <text evidence="2">The sequence shown here is derived from an EMBL/GenBank/DDBJ whole genome shotgun (WGS) entry which is preliminary data.</text>
</comment>
<dbReference type="Gene3D" id="2.120.10.30">
    <property type="entry name" value="TolB, C-terminal domain"/>
    <property type="match status" value="1"/>
</dbReference>
<dbReference type="EMBL" id="JAVRQU010000009">
    <property type="protein sequence ID" value="KAK5698802.1"/>
    <property type="molecule type" value="Genomic_DNA"/>
</dbReference>
<name>A0AAN8A2K3_9PEZI</name>
<feature type="domain" description="SMP-30/Gluconolactonase/LRE-like region" evidence="1">
    <location>
        <begin position="130"/>
        <end position="337"/>
    </location>
</feature>
<dbReference type="Pfam" id="PF08450">
    <property type="entry name" value="SGL"/>
    <property type="match status" value="1"/>
</dbReference>
<accession>A0AAN8A2K3</accession>
<dbReference type="PANTHER" id="PTHR47064">
    <property type="entry name" value="PUTATIVE (AFU_ORTHOLOGUE AFUA_1G08990)-RELATED"/>
    <property type="match status" value="1"/>
</dbReference>
<dbReference type="SUPFAM" id="SSF63829">
    <property type="entry name" value="Calcium-dependent phosphotriesterase"/>
    <property type="match status" value="1"/>
</dbReference>
<dbReference type="PANTHER" id="PTHR47064:SF2">
    <property type="entry name" value="SMP-30_GLUCONOLACTONASE_LRE-LIKE REGION DOMAIN-CONTAINING PROTEIN-RELATED"/>
    <property type="match status" value="1"/>
</dbReference>
<organism evidence="2 3">
    <name type="scientific">Elasticomyces elasticus</name>
    <dbReference type="NCBI Taxonomy" id="574655"/>
    <lineage>
        <taxon>Eukaryota</taxon>
        <taxon>Fungi</taxon>
        <taxon>Dikarya</taxon>
        <taxon>Ascomycota</taxon>
        <taxon>Pezizomycotina</taxon>
        <taxon>Dothideomycetes</taxon>
        <taxon>Dothideomycetidae</taxon>
        <taxon>Mycosphaerellales</taxon>
        <taxon>Teratosphaeriaceae</taxon>
        <taxon>Elasticomyces</taxon>
    </lineage>
</organism>
<protein>
    <recommendedName>
        <fullName evidence="1">SMP-30/Gluconolactonase/LRE-like region domain-containing protein</fullName>
    </recommendedName>
</protein>